<evidence type="ECO:0000313" key="11">
    <source>
        <dbReference type="EMBL" id="MDZ8160328.1"/>
    </source>
</evidence>
<feature type="transmembrane region" description="Helical" evidence="9">
    <location>
        <begin position="215"/>
        <end position="232"/>
    </location>
</feature>
<protein>
    <submittedName>
        <fullName evidence="11">Cation:proton antiporter</fullName>
    </submittedName>
</protein>
<gene>
    <name evidence="11" type="ORF">R2Q92_00655</name>
</gene>
<dbReference type="RefSeq" id="WP_194423064.1">
    <property type="nucleotide sequence ID" value="NZ_BAAAPT010000001.1"/>
</dbReference>
<dbReference type="PANTHER" id="PTHR43562">
    <property type="entry name" value="NAPA-TYPE SODIUM/HYDROGEN ANTIPORTER"/>
    <property type="match status" value="1"/>
</dbReference>
<keyword evidence="3" id="KW-0813">Transport</keyword>
<evidence type="ECO:0000256" key="8">
    <source>
        <dbReference type="ARBA" id="ARBA00023136"/>
    </source>
</evidence>
<dbReference type="Proteomes" id="UP001291912">
    <property type="component" value="Unassembled WGS sequence"/>
</dbReference>
<comment type="similarity">
    <text evidence="2">Belongs to the monovalent cation:proton antiporter 2 (CPA2) transporter (TC 2.A.37) family.</text>
</comment>
<evidence type="ECO:0000256" key="9">
    <source>
        <dbReference type="SAM" id="Phobius"/>
    </source>
</evidence>
<dbReference type="PANTHER" id="PTHR43562:SF1">
    <property type="entry name" value="NA(+)_H(+) ANTIPORTER YJBQ-RELATED"/>
    <property type="match status" value="1"/>
</dbReference>
<name>A0ABU5N2N6_9MICO</name>
<evidence type="ECO:0000313" key="12">
    <source>
        <dbReference type="Proteomes" id="UP001291912"/>
    </source>
</evidence>
<feature type="transmembrane region" description="Helical" evidence="9">
    <location>
        <begin position="115"/>
        <end position="134"/>
    </location>
</feature>
<comment type="subcellular location">
    <subcellularLocation>
        <location evidence="1">Membrane</location>
        <topology evidence="1">Multi-pass membrane protein</topology>
    </subcellularLocation>
</comment>
<keyword evidence="5 9" id="KW-0812">Transmembrane</keyword>
<feature type="transmembrane region" description="Helical" evidence="9">
    <location>
        <begin position="298"/>
        <end position="320"/>
    </location>
</feature>
<proteinExistence type="inferred from homology"/>
<keyword evidence="6 9" id="KW-1133">Transmembrane helix</keyword>
<evidence type="ECO:0000259" key="10">
    <source>
        <dbReference type="Pfam" id="PF00999"/>
    </source>
</evidence>
<dbReference type="InterPro" id="IPR006153">
    <property type="entry name" value="Cation/H_exchanger_TM"/>
</dbReference>
<evidence type="ECO:0000256" key="3">
    <source>
        <dbReference type="ARBA" id="ARBA00022448"/>
    </source>
</evidence>
<feature type="transmembrane region" description="Helical" evidence="9">
    <location>
        <begin position="172"/>
        <end position="194"/>
    </location>
</feature>
<keyword evidence="4" id="KW-0050">Antiport</keyword>
<evidence type="ECO:0000256" key="2">
    <source>
        <dbReference type="ARBA" id="ARBA00005551"/>
    </source>
</evidence>
<dbReference type="Pfam" id="PF00999">
    <property type="entry name" value="Na_H_Exchanger"/>
    <property type="match status" value="1"/>
</dbReference>
<evidence type="ECO:0000256" key="6">
    <source>
        <dbReference type="ARBA" id="ARBA00022989"/>
    </source>
</evidence>
<feature type="transmembrane region" description="Helical" evidence="9">
    <location>
        <begin position="6"/>
        <end position="23"/>
    </location>
</feature>
<feature type="transmembrane region" description="Helical" evidence="9">
    <location>
        <begin position="332"/>
        <end position="353"/>
    </location>
</feature>
<keyword evidence="12" id="KW-1185">Reference proteome</keyword>
<sequence length="400" mass="42051">MNDLQPQTLVIIPLLAVLAPLLARGMGRWVRVPVVVFELVLGILIGPAVLGWVGDSAFIELMADFGLATLFFVAGTEIEFGAFRGRLGRRASLGWLLSLGAGVLSVVILTPWEAAVVIGIALSSTALGTLLPVLRDAGELKTPFGQAVGAVGALGEFGPLIAISLFLGSRDIGLSTLVLLLFMLISGLAIWLAFRIPHGAMHKAVSATLHTSGQFAIRVILLILGGLVAVSVLLELDFLLGAFTAGIVWRLIMRDADEADREAVESKVEAVAFGFLVPIFFIYTGVTFDLQALLADPILFLGLPIVLVALFVIRGLPSMLASPVGASGRERLAMAFMGATGLPIIVAVTSIGLDEDILTTVQAALLVGGGMLSVLLFPLIAMRLRGERAARVAPTMDDMA</sequence>
<evidence type="ECO:0000256" key="4">
    <source>
        <dbReference type="ARBA" id="ARBA00022449"/>
    </source>
</evidence>
<feature type="transmembrane region" description="Helical" evidence="9">
    <location>
        <begin position="92"/>
        <end position="109"/>
    </location>
</feature>
<evidence type="ECO:0000256" key="7">
    <source>
        <dbReference type="ARBA" id="ARBA00023065"/>
    </source>
</evidence>
<keyword evidence="8 9" id="KW-0472">Membrane</keyword>
<evidence type="ECO:0000256" key="5">
    <source>
        <dbReference type="ARBA" id="ARBA00022692"/>
    </source>
</evidence>
<feature type="transmembrane region" description="Helical" evidence="9">
    <location>
        <begin position="268"/>
        <end position="286"/>
    </location>
</feature>
<dbReference type="EMBL" id="JAWJYN010000001">
    <property type="protein sequence ID" value="MDZ8160328.1"/>
    <property type="molecule type" value="Genomic_DNA"/>
</dbReference>
<feature type="domain" description="Cation/H+ exchanger transmembrane" evidence="10">
    <location>
        <begin position="16"/>
        <end position="379"/>
    </location>
</feature>
<dbReference type="InterPro" id="IPR038770">
    <property type="entry name" value="Na+/solute_symporter_sf"/>
</dbReference>
<reference evidence="11 12" key="1">
    <citation type="submission" date="2023-10" db="EMBL/GenBank/DDBJ databases">
        <title>Microbacterium xanthum sp. nov., isolated from seaweed.</title>
        <authorList>
            <person name="Lee S.D."/>
        </authorList>
    </citation>
    <scope>NUCLEOTIDE SEQUENCE [LARGE SCALE GENOMIC DNA]</scope>
    <source>
        <strain evidence="11 12">KCTC 19124</strain>
    </source>
</reference>
<feature type="transmembrane region" description="Helical" evidence="9">
    <location>
        <begin position="35"/>
        <end position="53"/>
    </location>
</feature>
<feature type="transmembrane region" description="Helical" evidence="9">
    <location>
        <begin position="146"/>
        <end position="166"/>
    </location>
</feature>
<organism evidence="11 12">
    <name type="scientific">Microbacterium aquimaris</name>
    <dbReference type="NCBI Taxonomy" id="459816"/>
    <lineage>
        <taxon>Bacteria</taxon>
        <taxon>Bacillati</taxon>
        <taxon>Actinomycetota</taxon>
        <taxon>Actinomycetes</taxon>
        <taxon>Micrococcales</taxon>
        <taxon>Microbacteriaceae</taxon>
        <taxon>Microbacterium</taxon>
    </lineage>
</organism>
<feature type="transmembrane region" description="Helical" evidence="9">
    <location>
        <begin position="238"/>
        <end position="256"/>
    </location>
</feature>
<evidence type="ECO:0000256" key="1">
    <source>
        <dbReference type="ARBA" id="ARBA00004141"/>
    </source>
</evidence>
<dbReference type="Gene3D" id="1.20.1530.20">
    <property type="match status" value="1"/>
</dbReference>
<accession>A0ABU5N2N6</accession>
<keyword evidence="7" id="KW-0406">Ion transport</keyword>
<comment type="caution">
    <text evidence="11">The sequence shown here is derived from an EMBL/GenBank/DDBJ whole genome shotgun (WGS) entry which is preliminary data.</text>
</comment>
<feature type="transmembrane region" description="Helical" evidence="9">
    <location>
        <begin position="59"/>
        <end position="80"/>
    </location>
</feature>
<feature type="transmembrane region" description="Helical" evidence="9">
    <location>
        <begin position="359"/>
        <end position="381"/>
    </location>
</feature>